<dbReference type="AlphaFoldDB" id="A0A9D4UVE2"/>
<accession>A0A9D4UVE2</accession>
<dbReference type="EMBL" id="JABFUD020000010">
    <property type="protein sequence ID" value="KAI5074734.1"/>
    <property type="molecule type" value="Genomic_DNA"/>
</dbReference>
<organism evidence="2 3">
    <name type="scientific">Adiantum capillus-veneris</name>
    <name type="common">Maidenhair fern</name>
    <dbReference type="NCBI Taxonomy" id="13818"/>
    <lineage>
        <taxon>Eukaryota</taxon>
        <taxon>Viridiplantae</taxon>
        <taxon>Streptophyta</taxon>
        <taxon>Embryophyta</taxon>
        <taxon>Tracheophyta</taxon>
        <taxon>Polypodiopsida</taxon>
        <taxon>Polypodiidae</taxon>
        <taxon>Polypodiales</taxon>
        <taxon>Pteridineae</taxon>
        <taxon>Pteridaceae</taxon>
        <taxon>Vittarioideae</taxon>
        <taxon>Adiantum</taxon>
    </lineage>
</organism>
<name>A0A9D4UVE2_ADICA</name>
<keyword evidence="3" id="KW-1185">Reference proteome</keyword>
<evidence type="ECO:0000313" key="3">
    <source>
        <dbReference type="Proteomes" id="UP000886520"/>
    </source>
</evidence>
<gene>
    <name evidence="2" type="ORF">GOP47_0010695</name>
</gene>
<proteinExistence type="predicted"/>
<evidence type="ECO:0000256" key="1">
    <source>
        <dbReference type="SAM" id="MobiDB-lite"/>
    </source>
</evidence>
<dbReference type="Proteomes" id="UP000886520">
    <property type="component" value="Chromosome 10"/>
</dbReference>
<protein>
    <submittedName>
        <fullName evidence="2">Uncharacterized protein</fullName>
    </submittedName>
</protein>
<sequence length="89" mass="9692">MWLGAGSLNVLYPSSGPGHLAKVTKWASSASCDMEVWTDRSAISRLTFWVTSQSGRRPGVTWVSSSQPSPPDSRSPVEHQKSRCMVVEA</sequence>
<feature type="region of interest" description="Disordered" evidence="1">
    <location>
        <begin position="55"/>
        <end position="89"/>
    </location>
</feature>
<comment type="caution">
    <text evidence="2">The sequence shown here is derived from an EMBL/GenBank/DDBJ whole genome shotgun (WGS) entry which is preliminary data.</text>
</comment>
<reference evidence="2" key="1">
    <citation type="submission" date="2021-01" db="EMBL/GenBank/DDBJ databases">
        <title>Adiantum capillus-veneris genome.</title>
        <authorList>
            <person name="Fang Y."/>
            <person name="Liao Q."/>
        </authorList>
    </citation>
    <scope>NUCLEOTIDE SEQUENCE</scope>
    <source>
        <strain evidence="2">H3</strain>
        <tissue evidence="2">Leaf</tissue>
    </source>
</reference>
<evidence type="ECO:0000313" key="2">
    <source>
        <dbReference type="EMBL" id="KAI5074734.1"/>
    </source>
</evidence>